<dbReference type="OrthoDB" id="4177049at2759"/>
<dbReference type="Proteomes" id="UP000091918">
    <property type="component" value="Unassembled WGS sequence"/>
</dbReference>
<gene>
    <name evidence="2" type="ORF">ACJ72_04924</name>
</gene>
<protein>
    <submittedName>
        <fullName evidence="2">Uncharacterized protein</fullName>
    </submittedName>
</protein>
<feature type="compositionally biased region" description="Pro residues" evidence="1">
    <location>
        <begin position="1"/>
        <end position="11"/>
    </location>
</feature>
<dbReference type="EMBL" id="LGUA01000629">
    <property type="protein sequence ID" value="OAX80740.1"/>
    <property type="molecule type" value="Genomic_DNA"/>
</dbReference>
<keyword evidence="3" id="KW-1185">Reference proteome</keyword>
<feature type="compositionally biased region" description="Basic residues" evidence="1">
    <location>
        <begin position="225"/>
        <end position="234"/>
    </location>
</feature>
<name>A0A1B7NVE4_9EURO</name>
<sequence length="296" mass="33102">MDISPRNPPPDSGSLYEETNPVLRSSFTYEMFPRSTPDTGTKRSNDSNDPVTDSDPEYNLHDESGWSRPPAHRSGRISEPLDSVELGVTHSSHNHTASAFVYTQPLPPPRRFCATDSGSPVHPPWACKKGRGSLTPEHKRHRHLNYWGFEIYTDPNFDAEAEADELSKIPSKQQQLPPTGLLLIDENNKLNPHLGTNDDGKDRENNKENIPPETPAIPLREGGPRLRRRNRHRQPLGFLNPSDFYPVDASMYPQFSGKGIKAVTRNLQINGDDGDVFLGSSGGRGVNWDQLRCSTF</sequence>
<proteinExistence type="predicted"/>
<reference evidence="2 3" key="1">
    <citation type="submission" date="2015-07" db="EMBL/GenBank/DDBJ databases">
        <title>Emmonsia species relationships and genome sequence.</title>
        <authorList>
            <person name="Cuomo C.A."/>
            <person name="Schwartz I.S."/>
            <person name="Kenyon C."/>
            <person name="de Hoog G.S."/>
            <person name="Govender N.P."/>
            <person name="Botha A."/>
            <person name="Moreno L."/>
            <person name="de Vries M."/>
            <person name="Munoz J.F."/>
            <person name="Stielow J.B."/>
        </authorList>
    </citation>
    <scope>NUCLEOTIDE SEQUENCE [LARGE SCALE GENOMIC DNA]</scope>
    <source>
        <strain evidence="2 3">CBS 136260</strain>
    </source>
</reference>
<comment type="caution">
    <text evidence="2">The sequence shown here is derived from an EMBL/GenBank/DDBJ whole genome shotgun (WGS) entry which is preliminary data.</text>
</comment>
<feature type="region of interest" description="Disordered" evidence="1">
    <location>
        <begin position="188"/>
        <end position="237"/>
    </location>
</feature>
<dbReference type="AlphaFoldDB" id="A0A1B7NVE4"/>
<evidence type="ECO:0000313" key="3">
    <source>
        <dbReference type="Proteomes" id="UP000091918"/>
    </source>
</evidence>
<evidence type="ECO:0000313" key="2">
    <source>
        <dbReference type="EMBL" id="OAX80740.1"/>
    </source>
</evidence>
<organism evidence="2 3">
    <name type="scientific">Emergomyces africanus</name>
    <dbReference type="NCBI Taxonomy" id="1955775"/>
    <lineage>
        <taxon>Eukaryota</taxon>
        <taxon>Fungi</taxon>
        <taxon>Dikarya</taxon>
        <taxon>Ascomycota</taxon>
        <taxon>Pezizomycotina</taxon>
        <taxon>Eurotiomycetes</taxon>
        <taxon>Eurotiomycetidae</taxon>
        <taxon>Onygenales</taxon>
        <taxon>Ajellomycetaceae</taxon>
        <taxon>Emergomyces</taxon>
    </lineage>
</organism>
<feature type="region of interest" description="Disordered" evidence="1">
    <location>
        <begin position="1"/>
        <end position="77"/>
    </location>
</feature>
<accession>A0A1B7NVE4</accession>
<evidence type="ECO:0000256" key="1">
    <source>
        <dbReference type="SAM" id="MobiDB-lite"/>
    </source>
</evidence>
<feature type="compositionally biased region" description="Basic and acidic residues" evidence="1">
    <location>
        <begin position="196"/>
        <end position="207"/>
    </location>
</feature>